<dbReference type="Pfam" id="PF01041">
    <property type="entry name" value="DegT_DnrJ_EryC1"/>
    <property type="match status" value="1"/>
</dbReference>
<comment type="cofactor">
    <cofactor evidence="1">
        <name>pyridoxal 5'-phosphate</name>
        <dbReference type="ChEBI" id="CHEBI:597326"/>
    </cofactor>
</comment>
<evidence type="ECO:0000256" key="3">
    <source>
        <dbReference type="ARBA" id="ARBA00022576"/>
    </source>
</evidence>
<dbReference type="PANTHER" id="PTHR30244:SF34">
    <property type="entry name" value="DTDP-4-AMINO-4,6-DIDEOXYGALACTOSE TRANSAMINASE"/>
    <property type="match status" value="1"/>
</dbReference>
<dbReference type="GO" id="GO:0030170">
    <property type="term" value="F:pyridoxal phosphate binding"/>
    <property type="evidence" value="ECO:0007669"/>
    <property type="project" value="TreeGrafter"/>
</dbReference>
<comment type="pathway">
    <text evidence="2">Bacterial outer membrane biogenesis; LPS O-antigen biosynthesis.</text>
</comment>
<keyword evidence="5 11" id="KW-0663">Pyridoxal phosphate</keyword>
<reference evidence="13 14" key="1">
    <citation type="submission" date="2019-04" db="EMBL/GenBank/DDBJ databases">
        <title>Niastella caeni sp. nov., isolated from activated sludge.</title>
        <authorList>
            <person name="Sheng M."/>
        </authorList>
    </citation>
    <scope>NUCLEOTIDE SEQUENCE [LARGE SCALE GENOMIC DNA]</scope>
    <source>
        <strain evidence="13 14">HX-2-15</strain>
    </source>
</reference>
<accession>A0A4S8HG18</accession>
<comment type="caution">
    <text evidence="13">The sequence shown here is derived from an EMBL/GenBank/DDBJ whole genome shotgun (WGS) entry which is preliminary data.</text>
</comment>
<dbReference type="RefSeq" id="WP_136579714.1">
    <property type="nucleotide sequence ID" value="NZ_STFF01000008.1"/>
</dbReference>
<evidence type="ECO:0000256" key="4">
    <source>
        <dbReference type="ARBA" id="ARBA00022679"/>
    </source>
</evidence>
<evidence type="ECO:0000256" key="12">
    <source>
        <dbReference type="RuleBase" id="RU004508"/>
    </source>
</evidence>
<evidence type="ECO:0000256" key="6">
    <source>
        <dbReference type="ARBA" id="ARBA00037999"/>
    </source>
</evidence>
<evidence type="ECO:0000256" key="11">
    <source>
        <dbReference type="PIRSR" id="PIRSR000390-2"/>
    </source>
</evidence>
<evidence type="ECO:0000256" key="2">
    <source>
        <dbReference type="ARBA" id="ARBA00005125"/>
    </source>
</evidence>
<proteinExistence type="inferred from homology"/>
<feature type="modified residue" description="N6-(pyridoxal phosphate)lysine" evidence="11">
    <location>
        <position position="191"/>
    </location>
</feature>
<evidence type="ECO:0000313" key="13">
    <source>
        <dbReference type="EMBL" id="THU34098.1"/>
    </source>
</evidence>
<dbReference type="Proteomes" id="UP000306918">
    <property type="component" value="Unassembled WGS sequence"/>
</dbReference>
<evidence type="ECO:0000256" key="9">
    <source>
        <dbReference type="ARBA" id="ARBA00074221"/>
    </source>
</evidence>
<dbReference type="GO" id="GO:0000271">
    <property type="term" value="P:polysaccharide biosynthetic process"/>
    <property type="evidence" value="ECO:0007669"/>
    <property type="project" value="TreeGrafter"/>
</dbReference>
<dbReference type="InterPro" id="IPR000653">
    <property type="entry name" value="DegT/StrS_aminotransferase"/>
</dbReference>
<dbReference type="Gene3D" id="3.90.1150.10">
    <property type="entry name" value="Aspartate Aminotransferase, domain 1"/>
    <property type="match status" value="1"/>
</dbReference>
<dbReference type="InterPro" id="IPR015421">
    <property type="entry name" value="PyrdxlP-dep_Trfase_major"/>
</dbReference>
<gene>
    <name evidence="13" type="ORF">FAM09_24050</name>
</gene>
<protein>
    <recommendedName>
        <fullName evidence="9">GDP-perosamine synthase</fullName>
        <ecNumber evidence="8">2.6.1.102</ecNumber>
    </recommendedName>
</protein>
<comment type="similarity">
    <text evidence="6 12">Belongs to the DegT/DnrJ/EryC1 family.</text>
</comment>
<dbReference type="CDD" id="cd00616">
    <property type="entry name" value="AHBA_syn"/>
    <property type="match status" value="1"/>
</dbReference>
<organism evidence="13 14">
    <name type="scientific">Niastella caeni</name>
    <dbReference type="NCBI Taxonomy" id="2569763"/>
    <lineage>
        <taxon>Bacteria</taxon>
        <taxon>Pseudomonadati</taxon>
        <taxon>Bacteroidota</taxon>
        <taxon>Chitinophagia</taxon>
        <taxon>Chitinophagales</taxon>
        <taxon>Chitinophagaceae</taxon>
        <taxon>Niastella</taxon>
    </lineage>
</organism>
<dbReference type="FunFam" id="3.40.640.10:FF:000090">
    <property type="entry name" value="Pyridoxal phosphate-dependent aminotransferase"/>
    <property type="match status" value="1"/>
</dbReference>
<sequence length="404" mass="44526">MKEKIWLSSPHMGEKEMEYVQEAFATNWIAPLGPNVNGLEHDLEAFLGKKVHVAALSSGTAAIHLALVILGVKAGDEVICQSMTFSASANPIVYQGASPVFIDSEETTWNMSPEFLELAIQDRIKHGKKPKAIIVVHLYGMPARMNEIMAIARRYEIPVIEDAAEALGSTYKGQAVGTFGDIGILSFNGNKIITTSGGGALISANAEYVKQARFLATQARDHAPHYQHSHIGYNYRMSNVCAGIGRGQMEVLPNRVAQRRYNFDFYKKALADVKGIQFIADPGEEFYSNHWLSTILVDSNEFSIIDIQNALHEDNIDCRPLWKPMHLQPVFKSALYFGNGVSERLFNSGLCLPSGSNLTDGELNRVVSRIREVVNVKKSSKNIADNPISCVTFALISVLLSIIL</sequence>
<comment type="catalytic activity">
    <reaction evidence="7">
        <text>GDP-alpha-D-perosamine + 2-oxoglutarate = GDP-4-dehydro-alpha-D-rhamnose + L-glutamate</text>
        <dbReference type="Rhea" id="RHEA:36779"/>
        <dbReference type="ChEBI" id="CHEBI:16810"/>
        <dbReference type="ChEBI" id="CHEBI:29985"/>
        <dbReference type="ChEBI" id="CHEBI:57964"/>
        <dbReference type="ChEBI" id="CHEBI:73996"/>
        <dbReference type="EC" id="2.6.1.102"/>
    </reaction>
</comment>
<evidence type="ECO:0000256" key="5">
    <source>
        <dbReference type="ARBA" id="ARBA00022898"/>
    </source>
</evidence>
<evidence type="ECO:0000256" key="8">
    <source>
        <dbReference type="ARBA" id="ARBA00066317"/>
    </source>
</evidence>
<evidence type="ECO:0000256" key="7">
    <source>
        <dbReference type="ARBA" id="ARBA00051587"/>
    </source>
</evidence>
<dbReference type="EMBL" id="STFF01000008">
    <property type="protein sequence ID" value="THU34098.1"/>
    <property type="molecule type" value="Genomic_DNA"/>
</dbReference>
<evidence type="ECO:0000256" key="1">
    <source>
        <dbReference type="ARBA" id="ARBA00001933"/>
    </source>
</evidence>
<dbReference type="GO" id="GO:0102933">
    <property type="term" value="F:GDP-4-dehydro-6-deoxy-D-mannose-4-aminotransferase activity"/>
    <property type="evidence" value="ECO:0007669"/>
    <property type="project" value="UniProtKB-EC"/>
</dbReference>
<evidence type="ECO:0000313" key="14">
    <source>
        <dbReference type="Proteomes" id="UP000306918"/>
    </source>
</evidence>
<dbReference type="PANTHER" id="PTHR30244">
    <property type="entry name" value="TRANSAMINASE"/>
    <property type="match status" value="1"/>
</dbReference>
<dbReference type="PIRSF" id="PIRSF000390">
    <property type="entry name" value="PLP_StrS"/>
    <property type="match status" value="1"/>
</dbReference>
<feature type="active site" description="Proton acceptor" evidence="10">
    <location>
        <position position="191"/>
    </location>
</feature>
<dbReference type="InterPro" id="IPR015422">
    <property type="entry name" value="PyrdxlP-dep_Trfase_small"/>
</dbReference>
<dbReference type="AlphaFoldDB" id="A0A4S8HG18"/>
<keyword evidence="3 13" id="KW-0032">Aminotransferase</keyword>
<keyword evidence="4 13" id="KW-0808">Transferase</keyword>
<dbReference type="Gene3D" id="3.40.640.10">
    <property type="entry name" value="Type I PLP-dependent aspartate aminotransferase-like (Major domain)"/>
    <property type="match status" value="1"/>
</dbReference>
<dbReference type="OrthoDB" id="9810913at2"/>
<evidence type="ECO:0000256" key="10">
    <source>
        <dbReference type="PIRSR" id="PIRSR000390-1"/>
    </source>
</evidence>
<dbReference type="InterPro" id="IPR015424">
    <property type="entry name" value="PyrdxlP-dep_Trfase"/>
</dbReference>
<keyword evidence="14" id="KW-1185">Reference proteome</keyword>
<dbReference type="SUPFAM" id="SSF53383">
    <property type="entry name" value="PLP-dependent transferases"/>
    <property type="match status" value="1"/>
</dbReference>
<dbReference type="EC" id="2.6.1.102" evidence="8"/>
<name>A0A4S8HG18_9BACT</name>